<reference evidence="1" key="2">
    <citation type="journal article" date="2008" name="Genome Biol.">
        <title>Improved genome assembly and evidence-based global gene model set for the chordate Ciona intestinalis: new insight into intron and operon populations.</title>
        <authorList>
            <person name="Satou Y."/>
            <person name="Mineta K."/>
            <person name="Ogasawara M."/>
            <person name="Sasakura Y."/>
            <person name="Shoguchi E."/>
            <person name="Ueno K."/>
            <person name="Yamada L."/>
            <person name="Matsumoto J."/>
            <person name="Wasserscheid J."/>
            <person name="Dewar K."/>
            <person name="Wiley G.B."/>
            <person name="Macmil S.L."/>
            <person name="Roe B.A."/>
            <person name="Zeller R.W."/>
            <person name="Hastings K.E."/>
            <person name="Lemaire P."/>
            <person name="Lindquist E."/>
            <person name="Endo T."/>
            <person name="Hotta K."/>
            <person name="Inaba K."/>
        </authorList>
    </citation>
    <scope>NUCLEOTIDE SEQUENCE [LARGE SCALE GENOMIC DNA]</scope>
    <source>
        <strain evidence="1">wild type</strain>
    </source>
</reference>
<protein>
    <submittedName>
        <fullName evidence="1">Uncharacterized protein</fullName>
    </submittedName>
</protein>
<dbReference type="EMBL" id="EAAA01001462">
    <property type="status" value="NOT_ANNOTATED_CDS"/>
    <property type="molecule type" value="Genomic_DNA"/>
</dbReference>
<name>H2XQ87_CIOIN</name>
<reference evidence="2" key="1">
    <citation type="journal article" date="2002" name="Science">
        <title>The draft genome of Ciona intestinalis: insights into chordate and vertebrate origins.</title>
        <authorList>
            <person name="Dehal P."/>
            <person name="Satou Y."/>
            <person name="Campbell R.K."/>
            <person name="Chapman J."/>
            <person name="Degnan B."/>
            <person name="De Tomaso A."/>
            <person name="Davidson B."/>
            <person name="Di Gregorio A."/>
            <person name="Gelpke M."/>
            <person name="Goodstein D.M."/>
            <person name="Harafuji N."/>
            <person name="Hastings K.E."/>
            <person name="Ho I."/>
            <person name="Hotta K."/>
            <person name="Huang W."/>
            <person name="Kawashima T."/>
            <person name="Lemaire P."/>
            <person name="Martinez D."/>
            <person name="Meinertzhagen I.A."/>
            <person name="Necula S."/>
            <person name="Nonaka M."/>
            <person name="Putnam N."/>
            <person name="Rash S."/>
            <person name="Saiga H."/>
            <person name="Satake M."/>
            <person name="Terry A."/>
            <person name="Yamada L."/>
            <person name="Wang H.G."/>
            <person name="Awazu S."/>
            <person name="Azumi K."/>
            <person name="Boore J."/>
            <person name="Branno M."/>
            <person name="Chin-Bow S."/>
            <person name="DeSantis R."/>
            <person name="Doyle S."/>
            <person name="Francino P."/>
            <person name="Keys D.N."/>
            <person name="Haga S."/>
            <person name="Hayashi H."/>
            <person name="Hino K."/>
            <person name="Imai K.S."/>
            <person name="Inaba K."/>
            <person name="Kano S."/>
            <person name="Kobayashi K."/>
            <person name="Kobayashi M."/>
            <person name="Lee B.I."/>
            <person name="Makabe K.W."/>
            <person name="Manohar C."/>
            <person name="Matassi G."/>
            <person name="Medina M."/>
            <person name="Mochizuki Y."/>
            <person name="Mount S."/>
            <person name="Morishita T."/>
            <person name="Miura S."/>
            <person name="Nakayama A."/>
            <person name="Nishizaka S."/>
            <person name="Nomoto H."/>
            <person name="Ohta F."/>
            <person name="Oishi K."/>
            <person name="Rigoutsos I."/>
            <person name="Sano M."/>
            <person name="Sasaki A."/>
            <person name="Sasakura Y."/>
            <person name="Shoguchi E."/>
            <person name="Shin-i T."/>
            <person name="Spagnuolo A."/>
            <person name="Stainier D."/>
            <person name="Suzuki M.M."/>
            <person name="Tassy O."/>
            <person name="Takatori N."/>
            <person name="Tokuoka M."/>
            <person name="Yagi K."/>
            <person name="Yoshizaki F."/>
            <person name="Wada S."/>
            <person name="Zhang C."/>
            <person name="Hyatt P.D."/>
            <person name="Larimer F."/>
            <person name="Detter C."/>
            <person name="Doggett N."/>
            <person name="Glavina T."/>
            <person name="Hawkins T."/>
            <person name="Richardson P."/>
            <person name="Lucas S."/>
            <person name="Kohara Y."/>
            <person name="Levine M."/>
            <person name="Satoh N."/>
            <person name="Rokhsar D.S."/>
        </authorList>
    </citation>
    <scope>NUCLEOTIDE SEQUENCE [LARGE SCALE GENOMIC DNA]</scope>
</reference>
<dbReference type="Proteomes" id="UP000008144">
    <property type="component" value="Chromosome 2"/>
</dbReference>
<keyword evidence="2" id="KW-1185">Reference proteome</keyword>
<dbReference type="Ensembl" id="ENSCINT00000036057.1">
    <property type="protein sequence ID" value="ENSCINP00000031821.1"/>
    <property type="gene ID" value="ENSCING00000020648.1"/>
</dbReference>
<reference evidence="1" key="3">
    <citation type="submission" date="2025-08" db="UniProtKB">
        <authorList>
            <consortium name="Ensembl"/>
        </authorList>
    </citation>
    <scope>IDENTIFICATION</scope>
</reference>
<organism evidence="1 2">
    <name type="scientific">Ciona intestinalis</name>
    <name type="common">Transparent sea squirt</name>
    <name type="synonym">Ascidia intestinalis</name>
    <dbReference type="NCBI Taxonomy" id="7719"/>
    <lineage>
        <taxon>Eukaryota</taxon>
        <taxon>Metazoa</taxon>
        <taxon>Chordata</taxon>
        <taxon>Tunicata</taxon>
        <taxon>Ascidiacea</taxon>
        <taxon>Phlebobranchia</taxon>
        <taxon>Cionidae</taxon>
        <taxon>Ciona</taxon>
    </lineage>
</organism>
<reference evidence="1" key="4">
    <citation type="submission" date="2025-09" db="UniProtKB">
        <authorList>
            <consortium name="Ensembl"/>
        </authorList>
    </citation>
    <scope>IDENTIFICATION</scope>
</reference>
<evidence type="ECO:0000313" key="1">
    <source>
        <dbReference type="Ensembl" id="ENSCINP00000031821.1"/>
    </source>
</evidence>
<evidence type="ECO:0000313" key="2">
    <source>
        <dbReference type="Proteomes" id="UP000008144"/>
    </source>
</evidence>
<accession>H2XQ87</accession>
<dbReference type="AlphaFoldDB" id="H2XQ87"/>
<dbReference type="InParanoid" id="H2XQ87"/>
<proteinExistence type="predicted"/>
<dbReference type="HOGENOM" id="CLU_780653_0_0_1"/>
<sequence>METPSLEDGCTNAVPEAEKQFQDNEKEDAISTPCLKTGEPLTVEYNELPLSIFENDDLSIHESIAESLYGGRPFNETTTLLEKAAYFRERYPGRFSAQQDKLQREYIASLGIFEPDPVLEEYYEIERVKRILKQERLKNEKRGPPKMVFILRFDTPASTPDFHALWDSVEESDYVSIFENEDESIFDVFRSNKCENSSTIFTVTVKKGKNLLKMVNQKSAEERLTRAKVKLVRYCEVEKKTEVAKSSYRYVNTNGKSRWGHKFVFMGFSKEQLSKLRLTFNVKGKNDENTAQLCKVSVACRPNGDTPAGFKNVSKEWETALKSPGQDIEFEQNLDKPDGMLNSSGFLNTITNLLT</sequence>